<protein>
    <submittedName>
        <fullName evidence="2">Phosphotransferase enzyme family protein</fullName>
    </submittedName>
</protein>
<dbReference type="RefSeq" id="WP_092564998.1">
    <property type="nucleotide sequence ID" value="NZ_FNQV01000010.1"/>
</dbReference>
<dbReference type="Proteomes" id="UP000199288">
    <property type="component" value="Unassembled WGS sequence"/>
</dbReference>
<dbReference type="InterPro" id="IPR002575">
    <property type="entry name" value="Aminoglycoside_PTrfase"/>
</dbReference>
<dbReference type="OrthoDB" id="179763at2"/>
<feature type="domain" description="Aminoglycoside phosphotransferase" evidence="1">
    <location>
        <begin position="74"/>
        <end position="241"/>
    </location>
</feature>
<dbReference type="Gene3D" id="3.90.1200.10">
    <property type="match status" value="1"/>
</dbReference>
<dbReference type="InterPro" id="IPR011009">
    <property type="entry name" value="Kinase-like_dom_sf"/>
</dbReference>
<organism evidence="2 3">
    <name type="scientific">Bowdeniella nasicola</name>
    <dbReference type="NCBI Taxonomy" id="208480"/>
    <lineage>
        <taxon>Bacteria</taxon>
        <taxon>Bacillati</taxon>
        <taxon>Actinomycetota</taxon>
        <taxon>Actinomycetes</taxon>
        <taxon>Actinomycetales</taxon>
        <taxon>Actinomycetaceae</taxon>
        <taxon>Bowdeniella</taxon>
    </lineage>
</organism>
<evidence type="ECO:0000313" key="3">
    <source>
        <dbReference type="Proteomes" id="UP000199288"/>
    </source>
</evidence>
<dbReference type="EMBL" id="FNQV01000010">
    <property type="protein sequence ID" value="SEA50396.1"/>
    <property type="molecule type" value="Genomic_DNA"/>
</dbReference>
<gene>
    <name evidence="2" type="ORF">SAMN02910418_01743</name>
</gene>
<accession>A0A1H4BQG0</accession>
<keyword evidence="2" id="KW-0808">Transferase</keyword>
<dbReference type="AlphaFoldDB" id="A0A1H4BQG0"/>
<keyword evidence="3" id="KW-1185">Reference proteome</keyword>
<evidence type="ECO:0000313" key="2">
    <source>
        <dbReference type="EMBL" id="SEA50396.1"/>
    </source>
</evidence>
<evidence type="ECO:0000259" key="1">
    <source>
        <dbReference type="Pfam" id="PF01636"/>
    </source>
</evidence>
<sequence>MRAAIDYPHLTDSQRDFIATALPGARLVADLSWHLVDSYVLHCASGNGEVIIKAGGADNHHIAREISAHDDGALQALIARGAAPQLMAADREARILCAEYLPGTLVEGTACEAEPDISEQAGELLRELHSASESIDESIERNMRKKALQWLNRPHRIPPAEADRAREILRAHRPGPAIVVPSHGDFSPRNWIVHDGRVALIDFGRFGHRPAVLDFLRIAGRQWRTYPATRAAFHRGYGLAEGIESSPQWLMAELREAIATAAWAYKVGDEAFEREGRQRLSAVLARANR</sequence>
<dbReference type="Pfam" id="PF01636">
    <property type="entry name" value="APH"/>
    <property type="match status" value="1"/>
</dbReference>
<reference evidence="3" key="1">
    <citation type="submission" date="2016-10" db="EMBL/GenBank/DDBJ databases">
        <authorList>
            <person name="Varghese N."/>
            <person name="Submissions S."/>
        </authorList>
    </citation>
    <scope>NUCLEOTIDE SEQUENCE [LARGE SCALE GENOMIC DNA]</scope>
    <source>
        <strain evidence="3">KPR-1</strain>
    </source>
</reference>
<dbReference type="GO" id="GO:0016740">
    <property type="term" value="F:transferase activity"/>
    <property type="evidence" value="ECO:0007669"/>
    <property type="project" value="UniProtKB-KW"/>
</dbReference>
<dbReference type="SUPFAM" id="SSF56112">
    <property type="entry name" value="Protein kinase-like (PK-like)"/>
    <property type="match status" value="1"/>
</dbReference>
<proteinExistence type="predicted"/>
<name>A0A1H4BQG0_9ACTO</name>